<accession>A0AAE1GV43</accession>
<dbReference type="InterPro" id="IPR049012">
    <property type="entry name" value="Mutator_transp_dom"/>
</dbReference>
<feature type="domain" description="Mutator-like transposase" evidence="2">
    <location>
        <begin position="9"/>
        <end position="143"/>
    </location>
</feature>
<dbReference type="EMBL" id="JAHWGI010000108">
    <property type="protein sequence ID" value="KAK3909714.1"/>
    <property type="molecule type" value="Genomic_DNA"/>
</dbReference>
<organism evidence="3 4">
    <name type="scientific">Frankliniella fusca</name>
    <dbReference type="NCBI Taxonomy" id="407009"/>
    <lineage>
        <taxon>Eukaryota</taxon>
        <taxon>Metazoa</taxon>
        <taxon>Ecdysozoa</taxon>
        <taxon>Arthropoda</taxon>
        <taxon>Hexapoda</taxon>
        <taxon>Insecta</taxon>
        <taxon>Pterygota</taxon>
        <taxon>Neoptera</taxon>
        <taxon>Paraneoptera</taxon>
        <taxon>Thysanoptera</taxon>
        <taxon>Terebrantia</taxon>
        <taxon>Thripoidea</taxon>
        <taxon>Thripidae</taxon>
        <taxon>Frankliniella</taxon>
    </lineage>
</organism>
<reference evidence="3" key="2">
    <citation type="journal article" date="2023" name="BMC Genomics">
        <title>Pest status, molecular evolution, and epigenetic factors derived from the genome assembly of Frankliniella fusca, a thysanopteran phytovirus vector.</title>
        <authorList>
            <person name="Catto M.A."/>
            <person name="Labadie P.E."/>
            <person name="Jacobson A.L."/>
            <person name="Kennedy G.G."/>
            <person name="Srinivasan R."/>
            <person name="Hunt B.G."/>
        </authorList>
    </citation>
    <scope>NUCLEOTIDE SEQUENCE</scope>
    <source>
        <strain evidence="3">PL_HMW_Pooled</strain>
    </source>
</reference>
<feature type="region of interest" description="Disordered" evidence="1">
    <location>
        <begin position="175"/>
        <end position="237"/>
    </location>
</feature>
<proteinExistence type="predicted"/>
<feature type="region of interest" description="Disordered" evidence="1">
    <location>
        <begin position="350"/>
        <end position="394"/>
    </location>
</feature>
<feature type="compositionally biased region" description="Low complexity" evidence="1">
    <location>
        <begin position="212"/>
        <end position="234"/>
    </location>
</feature>
<sequence>MCACVCVKASIVGYRTGKVLSYGVRNKFCQICALARKRRRTPKRHACFKDFEGASTKMETEIILEGFQASEKMHKVRYLEVVADRDASVHNTLVTQAPYGPWELVRKIDCKNHLFRNFRSWLIDLSKNTKLPLPDSVDRQDQRTVKATKQELLTLRAPVRDNVLKMSVAISKASTHRGKEAVAQSQEAARLLADPSTSSTVGQPAPSTTNVAHPASATPPAGPSTSSAHAGTSPEENWVKRLEKAGVWKEIMSFLNKMADRSCSLIHNVNNNICEIANSVTTKFIAGKRIFYSGRDSFNTRCGTAALAMNTSGQFRRVIQKHMQDGESPGTFTSQHNTLKVSKLTGARKRRALFMESRQPPKRRRTAAGPDEDYGLDAQGPEDEDDPQPLPEVEDVAVLEAKIRAHMDAIDKSRERIEEIMKIAQNSWEGGPPRSPCARTSVDKHYRRRA</sequence>
<evidence type="ECO:0000313" key="3">
    <source>
        <dbReference type="EMBL" id="KAK3909714.1"/>
    </source>
</evidence>
<evidence type="ECO:0000256" key="1">
    <source>
        <dbReference type="SAM" id="MobiDB-lite"/>
    </source>
</evidence>
<dbReference type="AlphaFoldDB" id="A0AAE1GV43"/>
<dbReference type="Pfam" id="PF20700">
    <property type="entry name" value="Mutator"/>
    <property type="match status" value="1"/>
</dbReference>
<name>A0AAE1GV43_9NEOP</name>
<dbReference type="Proteomes" id="UP001219518">
    <property type="component" value="Unassembled WGS sequence"/>
</dbReference>
<gene>
    <name evidence="3" type="ORF">KUF71_019723</name>
</gene>
<feature type="compositionally biased region" description="Acidic residues" evidence="1">
    <location>
        <begin position="370"/>
        <end position="394"/>
    </location>
</feature>
<reference evidence="3" key="1">
    <citation type="submission" date="2021-07" db="EMBL/GenBank/DDBJ databases">
        <authorList>
            <person name="Catto M.A."/>
            <person name="Jacobson A."/>
            <person name="Kennedy G."/>
            <person name="Labadie P."/>
            <person name="Hunt B.G."/>
            <person name="Srinivasan R."/>
        </authorList>
    </citation>
    <scope>NUCLEOTIDE SEQUENCE</scope>
    <source>
        <strain evidence="3">PL_HMW_Pooled</strain>
        <tissue evidence="3">Head</tissue>
    </source>
</reference>
<evidence type="ECO:0000313" key="4">
    <source>
        <dbReference type="Proteomes" id="UP001219518"/>
    </source>
</evidence>
<evidence type="ECO:0000259" key="2">
    <source>
        <dbReference type="Pfam" id="PF20700"/>
    </source>
</evidence>
<protein>
    <submittedName>
        <fullName evidence="3">E3 ubiquitin-protein ligase bre1</fullName>
    </submittedName>
</protein>
<feature type="region of interest" description="Disordered" evidence="1">
    <location>
        <begin position="425"/>
        <end position="450"/>
    </location>
</feature>
<keyword evidence="4" id="KW-1185">Reference proteome</keyword>
<feature type="compositionally biased region" description="Polar residues" evidence="1">
    <location>
        <begin position="195"/>
        <end position="211"/>
    </location>
</feature>
<comment type="caution">
    <text evidence="3">The sequence shown here is derived from an EMBL/GenBank/DDBJ whole genome shotgun (WGS) entry which is preliminary data.</text>
</comment>